<gene>
    <name evidence="10" type="primary">ANK2-4</name>
    <name evidence="10" type="ORF">CGCSCA2_v009273</name>
</gene>
<evidence type="ECO:0000256" key="3">
    <source>
        <dbReference type="ARBA" id="ARBA00022737"/>
    </source>
</evidence>
<dbReference type="Proteomes" id="UP000711996">
    <property type="component" value="Unassembled WGS sequence"/>
</dbReference>
<comment type="subcellular location">
    <subcellularLocation>
        <location evidence="1">Membrane</location>
        <topology evidence="1">Multi-pass membrane protein</topology>
    </subcellularLocation>
</comment>
<dbReference type="PROSITE" id="PS50088">
    <property type="entry name" value="ANK_REPEAT"/>
    <property type="match status" value="1"/>
</dbReference>
<keyword evidence="11" id="KW-1185">Reference proteome</keyword>
<evidence type="ECO:0000256" key="4">
    <source>
        <dbReference type="ARBA" id="ARBA00022989"/>
    </source>
</evidence>
<dbReference type="InterPro" id="IPR045863">
    <property type="entry name" value="CorA_TM1_TM2"/>
</dbReference>
<dbReference type="InterPro" id="IPR002110">
    <property type="entry name" value="Ankyrin_rpt"/>
</dbReference>
<keyword evidence="6 9" id="KW-0472">Membrane</keyword>
<keyword evidence="2 9" id="KW-0812">Transmembrane</keyword>
<keyword evidence="4 9" id="KW-1133">Transmembrane helix</keyword>
<dbReference type="Pfam" id="PF01544">
    <property type="entry name" value="CorA"/>
    <property type="match status" value="1"/>
</dbReference>
<evidence type="ECO:0000256" key="8">
    <source>
        <dbReference type="SAM" id="MobiDB-lite"/>
    </source>
</evidence>
<dbReference type="AlphaFoldDB" id="A0A9P5EN42"/>
<keyword evidence="3" id="KW-0677">Repeat</keyword>
<dbReference type="OrthoDB" id="5428055at2759"/>
<evidence type="ECO:0000313" key="11">
    <source>
        <dbReference type="Proteomes" id="UP000711996"/>
    </source>
</evidence>
<dbReference type="SUPFAM" id="SSF144083">
    <property type="entry name" value="Magnesium transport protein CorA, transmembrane region"/>
    <property type="match status" value="1"/>
</dbReference>
<dbReference type="GO" id="GO:0016020">
    <property type="term" value="C:membrane"/>
    <property type="evidence" value="ECO:0007669"/>
    <property type="project" value="UniProtKB-SubCell"/>
</dbReference>
<evidence type="ECO:0000256" key="9">
    <source>
        <dbReference type="SAM" id="Phobius"/>
    </source>
</evidence>
<evidence type="ECO:0000256" key="7">
    <source>
        <dbReference type="PROSITE-ProRule" id="PRU00023"/>
    </source>
</evidence>
<dbReference type="Gene3D" id="1.25.40.20">
    <property type="entry name" value="Ankyrin repeat-containing domain"/>
    <property type="match status" value="1"/>
</dbReference>
<name>A0A9P5EN42_COLSI</name>
<comment type="caution">
    <text evidence="10">The sequence shown here is derived from an EMBL/GenBank/DDBJ whole genome shotgun (WGS) entry which is preliminary data.</text>
</comment>
<evidence type="ECO:0000256" key="1">
    <source>
        <dbReference type="ARBA" id="ARBA00004141"/>
    </source>
</evidence>
<sequence>MALLDETVDADLSRECATALLAAARRGNLHIVTEVLKRVACIEESEVGRLYANALQAAALGGHMDMVIKLFDEGADVNFRGDRQDVNGFYPLQIALQERHPDIANLLLPKSIAFLASIKASDWRHYFGDGNDHLELNFDPIPAIKKTSEKDLRSRSYPFDAAARLTDFMVGGCQDFMVDDIKSRRIFLLANGTPLKMLRTGYRCRLWERQQAPTAEESRSEWQANDWTVDRKARLSQLPKEHYTTNGHSSHSIPGIRDTSKVHGLLWIMTKSDTNTTSQPFLEPRAFFTTSEYAQEPPRASALLVPLMEELQSEWKKTFESAQGHLSKMRMSLLKARGLNSDLIQALLNDSLLWDQIEQACRKQISDLKNFQQGYWKSSTPHEPAAERILPDTQGSEESDLKTFSMEIETLQGFHESELKALKGLSQSLIQLEFNLTSIAEAQMTRSNNTSMKRLSWITFIFLPPMFVASVFGMNVDALASNPPWWWPIVVAFPTALLAFAVVFVLKRTKHVSPPLSHYLHSIAPAHPGRPAKVYILGP</sequence>
<evidence type="ECO:0000256" key="5">
    <source>
        <dbReference type="ARBA" id="ARBA00023043"/>
    </source>
</evidence>
<dbReference type="PANTHER" id="PTHR24198">
    <property type="entry name" value="ANKYRIN REPEAT AND PROTEIN KINASE DOMAIN-CONTAINING PROTEIN"/>
    <property type="match status" value="1"/>
</dbReference>
<accession>A0A9P5EN42</accession>
<dbReference type="GO" id="GO:0046873">
    <property type="term" value="F:metal ion transmembrane transporter activity"/>
    <property type="evidence" value="ECO:0007669"/>
    <property type="project" value="InterPro"/>
</dbReference>
<dbReference type="Pfam" id="PF12796">
    <property type="entry name" value="Ank_2"/>
    <property type="match status" value="1"/>
</dbReference>
<dbReference type="InterPro" id="IPR002523">
    <property type="entry name" value="MgTranspt_CorA/ZnTranspt_ZntB"/>
</dbReference>
<evidence type="ECO:0000256" key="6">
    <source>
        <dbReference type="ARBA" id="ARBA00023136"/>
    </source>
</evidence>
<evidence type="ECO:0000256" key="2">
    <source>
        <dbReference type="ARBA" id="ARBA00022692"/>
    </source>
</evidence>
<dbReference type="EMBL" id="QPMT01000032">
    <property type="protein sequence ID" value="KAF4854825.1"/>
    <property type="molecule type" value="Genomic_DNA"/>
</dbReference>
<dbReference type="InterPro" id="IPR036770">
    <property type="entry name" value="Ankyrin_rpt-contain_sf"/>
</dbReference>
<feature type="region of interest" description="Disordered" evidence="8">
    <location>
        <begin position="378"/>
        <end position="398"/>
    </location>
</feature>
<dbReference type="Gene3D" id="1.20.58.340">
    <property type="entry name" value="Magnesium transport protein CorA, transmembrane region"/>
    <property type="match status" value="1"/>
</dbReference>
<proteinExistence type="predicted"/>
<evidence type="ECO:0000313" key="10">
    <source>
        <dbReference type="EMBL" id="KAF4854825.1"/>
    </source>
</evidence>
<keyword evidence="5 7" id="KW-0040">ANK repeat</keyword>
<feature type="transmembrane region" description="Helical" evidence="9">
    <location>
        <begin position="455"/>
        <end position="473"/>
    </location>
</feature>
<dbReference type="SUPFAM" id="SSF48403">
    <property type="entry name" value="Ankyrin repeat"/>
    <property type="match status" value="1"/>
</dbReference>
<feature type="repeat" description="ANK" evidence="7">
    <location>
        <begin position="50"/>
        <end position="82"/>
    </location>
</feature>
<dbReference type="SMART" id="SM00248">
    <property type="entry name" value="ANK"/>
    <property type="match status" value="3"/>
</dbReference>
<dbReference type="PANTHER" id="PTHR24198:SF165">
    <property type="entry name" value="ANKYRIN REPEAT-CONTAINING PROTEIN-RELATED"/>
    <property type="match status" value="1"/>
</dbReference>
<protein>
    <submittedName>
        <fullName evidence="10">Ankyrin-2</fullName>
    </submittedName>
</protein>
<reference evidence="10" key="1">
    <citation type="submission" date="2019-06" db="EMBL/GenBank/DDBJ databases">
        <authorList>
            <person name="Gan P."/>
            <person name="Shirasu K."/>
        </authorList>
    </citation>
    <scope>NUCLEOTIDE SEQUENCE [LARGE SCALE GENOMIC DNA]</scope>
    <source>
        <strain evidence="10">CAD2</strain>
    </source>
</reference>
<organism evidence="10 11">
    <name type="scientific">Colletotrichum siamense</name>
    <name type="common">Anthracnose fungus</name>
    <dbReference type="NCBI Taxonomy" id="690259"/>
    <lineage>
        <taxon>Eukaryota</taxon>
        <taxon>Fungi</taxon>
        <taxon>Dikarya</taxon>
        <taxon>Ascomycota</taxon>
        <taxon>Pezizomycotina</taxon>
        <taxon>Sordariomycetes</taxon>
        <taxon>Hypocreomycetidae</taxon>
        <taxon>Glomerellales</taxon>
        <taxon>Glomerellaceae</taxon>
        <taxon>Colletotrichum</taxon>
        <taxon>Colletotrichum gloeosporioides species complex</taxon>
    </lineage>
</organism>
<feature type="transmembrane region" description="Helical" evidence="9">
    <location>
        <begin position="485"/>
        <end position="506"/>
    </location>
</feature>